<protein>
    <recommendedName>
        <fullName evidence="4">Outer membrane lipoprotein-sorting protein</fullName>
    </recommendedName>
</protein>
<sequence>MDRGPWLAVALVLSMVLAGCGGTADVQTRDPFSVPETSAPDPSENDVMVEQPFSPDPETDVLGDPEIFLNSQARRLDGTSYSLDYELDVRYGNGTAWNHVVVDAQFARNRSVYVSNVTRRGPSVNVTRLAYVNGSVLYAAQGPAGFSPATANFSVARTADGTPVDPGEGVTLRALSPEFLYNGFASMNVTDVRELDRVPSGISDQLFYVRATEVAQPDTLVNDALSSGEDVRVENATLEAIVANDGFVYEYGSRYTVVREDGTRLQVSRRLVYRDVGTTTVTVPSTWGTTNATAASR</sequence>
<organism evidence="2 3">
    <name type="scientific">Haloarchaeobius litoreus</name>
    <dbReference type="NCBI Taxonomy" id="755306"/>
    <lineage>
        <taxon>Archaea</taxon>
        <taxon>Methanobacteriati</taxon>
        <taxon>Methanobacteriota</taxon>
        <taxon>Stenosarchaea group</taxon>
        <taxon>Halobacteria</taxon>
        <taxon>Halobacteriales</taxon>
        <taxon>Halorubellaceae</taxon>
        <taxon>Haloarchaeobius</taxon>
    </lineage>
</organism>
<dbReference type="RefSeq" id="WP_256399263.1">
    <property type="nucleotide sequence ID" value="NZ_JANHJR010000001.1"/>
</dbReference>
<feature type="region of interest" description="Disordered" evidence="1">
    <location>
        <begin position="27"/>
        <end position="46"/>
    </location>
</feature>
<evidence type="ECO:0000256" key="1">
    <source>
        <dbReference type="SAM" id="MobiDB-lite"/>
    </source>
</evidence>
<dbReference type="EMBL" id="JBHUDO010000002">
    <property type="protein sequence ID" value="MFD1645225.1"/>
    <property type="molecule type" value="Genomic_DNA"/>
</dbReference>
<name>A0ABD6DFZ2_9EURY</name>
<evidence type="ECO:0008006" key="4">
    <source>
        <dbReference type="Google" id="ProtNLM"/>
    </source>
</evidence>
<comment type="caution">
    <text evidence="2">The sequence shown here is derived from an EMBL/GenBank/DDBJ whole genome shotgun (WGS) entry which is preliminary data.</text>
</comment>
<dbReference type="PROSITE" id="PS51257">
    <property type="entry name" value="PROKAR_LIPOPROTEIN"/>
    <property type="match status" value="1"/>
</dbReference>
<evidence type="ECO:0000313" key="2">
    <source>
        <dbReference type="EMBL" id="MFD1645225.1"/>
    </source>
</evidence>
<accession>A0ABD6DFZ2</accession>
<keyword evidence="3" id="KW-1185">Reference proteome</keyword>
<dbReference type="Proteomes" id="UP001597034">
    <property type="component" value="Unassembled WGS sequence"/>
</dbReference>
<dbReference type="AlphaFoldDB" id="A0ABD6DFZ2"/>
<proteinExistence type="predicted"/>
<evidence type="ECO:0000313" key="3">
    <source>
        <dbReference type="Proteomes" id="UP001597034"/>
    </source>
</evidence>
<reference evidence="2 3" key="1">
    <citation type="journal article" date="2019" name="Int. J. Syst. Evol. Microbiol.">
        <title>The Global Catalogue of Microorganisms (GCM) 10K type strain sequencing project: providing services to taxonomists for standard genome sequencing and annotation.</title>
        <authorList>
            <consortium name="The Broad Institute Genomics Platform"/>
            <consortium name="The Broad Institute Genome Sequencing Center for Infectious Disease"/>
            <person name="Wu L."/>
            <person name="Ma J."/>
        </authorList>
    </citation>
    <scope>NUCLEOTIDE SEQUENCE [LARGE SCALE GENOMIC DNA]</scope>
    <source>
        <strain evidence="2 3">CGMCC 1.10390</strain>
    </source>
</reference>
<gene>
    <name evidence="2" type="ORF">ACFSBL_05970</name>
</gene>